<feature type="transmembrane region" description="Helical" evidence="10">
    <location>
        <begin position="202"/>
        <end position="223"/>
    </location>
</feature>
<evidence type="ECO:0000256" key="10">
    <source>
        <dbReference type="SAM" id="Phobius"/>
    </source>
</evidence>
<feature type="transmembrane region" description="Helical" evidence="10">
    <location>
        <begin position="12"/>
        <end position="32"/>
    </location>
</feature>
<comment type="caution">
    <text evidence="12">The sequence shown here is derived from an EMBL/GenBank/DDBJ whole genome shotgun (WGS) entry which is preliminary data.</text>
</comment>
<evidence type="ECO:0000256" key="8">
    <source>
        <dbReference type="ARBA" id="ARBA00022989"/>
    </source>
</evidence>
<reference evidence="12 13" key="1">
    <citation type="submission" date="2018-03" db="EMBL/GenBank/DDBJ databases">
        <title>Bioinformatic expansion and discovery of thiopeptide antibiotics.</title>
        <authorList>
            <person name="Schwalen C.J."/>
            <person name="Hudson G.A."/>
            <person name="Mitchell D.A."/>
        </authorList>
    </citation>
    <scope>NUCLEOTIDE SEQUENCE [LARGE SCALE GENOMIC DNA]</scope>
    <source>
        <strain evidence="12 13">ATCC 21389</strain>
    </source>
</reference>
<evidence type="ECO:0000256" key="6">
    <source>
        <dbReference type="ARBA" id="ARBA00022692"/>
    </source>
</evidence>
<evidence type="ECO:0000256" key="7">
    <source>
        <dbReference type="ARBA" id="ARBA00022824"/>
    </source>
</evidence>
<dbReference type="PANTHER" id="PTHR12468">
    <property type="entry name" value="GPI MANNOSYLTRANSFERASE 2"/>
    <property type="match status" value="1"/>
</dbReference>
<dbReference type="Pfam" id="PF13231">
    <property type="entry name" value="PMT_2"/>
    <property type="match status" value="1"/>
</dbReference>
<gene>
    <name evidence="12" type="ORF">C7C46_17335</name>
</gene>
<keyword evidence="5" id="KW-0808">Transferase</keyword>
<evidence type="ECO:0000313" key="13">
    <source>
        <dbReference type="Proteomes" id="UP000248039"/>
    </source>
</evidence>
<evidence type="ECO:0000259" key="11">
    <source>
        <dbReference type="Pfam" id="PF13231"/>
    </source>
</evidence>
<evidence type="ECO:0000256" key="5">
    <source>
        <dbReference type="ARBA" id="ARBA00022679"/>
    </source>
</evidence>
<evidence type="ECO:0000256" key="3">
    <source>
        <dbReference type="ARBA" id="ARBA00022502"/>
    </source>
</evidence>
<comment type="pathway">
    <text evidence="2">Glycolipid biosynthesis; glycosylphosphatidylinositol-anchor biosynthesis.</text>
</comment>
<dbReference type="UniPathway" id="UPA00196"/>
<evidence type="ECO:0000313" key="12">
    <source>
        <dbReference type="EMBL" id="PYC78091.1"/>
    </source>
</evidence>
<dbReference type="PANTHER" id="PTHR12468:SF2">
    <property type="entry name" value="GPI MANNOSYLTRANSFERASE 2"/>
    <property type="match status" value="1"/>
</dbReference>
<evidence type="ECO:0000256" key="1">
    <source>
        <dbReference type="ARBA" id="ARBA00004477"/>
    </source>
</evidence>
<feature type="transmembrane region" description="Helical" evidence="10">
    <location>
        <begin position="141"/>
        <end position="158"/>
    </location>
</feature>
<dbReference type="GO" id="GO:0000009">
    <property type="term" value="F:alpha-1,6-mannosyltransferase activity"/>
    <property type="evidence" value="ECO:0007669"/>
    <property type="project" value="InterPro"/>
</dbReference>
<proteinExistence type="predicted"/>
<feature type="transmembrane region" description="Helical" evidence="10">
    <location>
        <begin position="111"/>
        <end position="134"/>
    </location>
</feature>
<dbReference type="GO" id="GO:0006506">
    <property type="term" value="P:GPI anchor biosynthetic process"/>
    <property type="evidence" value="ECO:0007669"/>
    <property type="project" value="UniProtKB-UniPathway"/>
</dbReference>
<feature type="transmembrane region" description="Helical" evidence="10">
    <location>
        <begin position="328"/>
        <end position="346"/>
    </location>
</feature>
<dbReference type="InterPro" id="IPR007315">
    <property type="entry name" value="PIG-V/Gpi18"/>
</dbReference>
<feature type="transmembrane region" description="Helical" evidence="10">
    <location>
        <begin position="352"/>
        <end position="368"/>
    </location>
</feature>
<dbReference type="InterPro" id="IPR038731">
    <property type="entry name" value="RgtA/B/C-like"/>
</dbReference>
<keyword evidence="8 10" id="KW-1133">Transmembrane helix</keyword>
<feature type="transmembrane region" description="Helical" evidence="10">
    <location>
        <begin position="375"/>
        <end position="398"/>
    </location>
</feature>
<evidence type="ECO:0000256" key="9">
    <source>
        <dbReference type="ARBA" id="ARBA00023136"/>
    </source>
</evidence>
<feature type="domain" description="Glycosyltransferase RgtA/B/C/D-like" evidence="11">
    <location>
        <begin position="111"/>
        <end position="222"/>
    </location>
</feature>
<dbReference type="Proteomes" id="UP000248039">
    <property type="component" value="Unassembled WGS sequence"/>
</dbReference>
<feature type="transmembrane region" description="Helical" evidence="10">
    <location>
        <begin position="235"/>
        <end position="259"/>
    </location>
</feature>
<keyword evidence="13" id="KW-1185">Reference proteome</keyword>
<accession>A0A2V4P570</accession>
<dbReference type="AlphaFoldDB" id="A0A2V4P570"/>
<evidence type="ECO:0000256" key="4">
    <source>
        <dbReference type="ARBA" id="ARBA00022676"/>
    </source>
</evidence>
<organism evidence="12 13">
    <name type="scientific">Streptomyces tateyamensis</name>
    <dbReference type="NCBI Taxonomy" id="565073"/>
    <lineage>
        <taxon>Bacteria</taxon>
        <taxon>Bacillati</taxon>
        <taxon>Actinomycetota</taxon>
        <taxon>Actinomycetes</taxon>
        <taxon>Kitasatosporales</taxon>
        <taxon>Streptomycetaceae</taxon>
        <taxon>Streptomyces</taxon>
    </lineage>
</organism>
<keyword evidence="3" id="KW-0337">GPI-anchor biosynthesis</keyword>
<dbReference type="EMBL" id="PYBW01000053">
    <property type="protein sequence ID" value="PYC78091.1"/>
    <property type="molecule type" value="Genomic_DNA"/>
</dbReference>
<protein>
    <recommendedName>
        <fullName evidence="11">Glycosyltransferase RgtA/B/C/D-like domain-containing protein</fullName>
    </recommendedName>
</protein>
<sequence>MVRAGRTVRYAAPALLGYLVVRAIGVAVLLNWHSQSIMNPAYRQFSGGHHATALIQLATLWDAQWYLDIAHHGYAGTPAHPGPFGPYQPYAFFPVYPTLIRVVWTVLPLPLHYAALLTAWVAALAAAWGVFAVADKLYGRRAGVIAAVLWGVTPYAVVESMAYSELPFCALAAWTMYAAVTRRWILAGVLSTLAGLTRPTGVAVAAAVGIGAAWVLVSQWWRARRGDLPAEERVAWWRLVLGGAIAPVGFVGFIAWVGVVKGRMDAYFRIQDAWQSHFDYGRSTWDSFHHMLTVPGGVWLTDLVVAVVLVVSGLLLVLSVLQRQPLPLLVFSAVTLLLAVGDAAYFNSRARFLVPAFALLFPLAANLARVRTRAAAPMVLASAAVCSALYGGYVVFVYPNSP</sequence>
<evidence type="ECO:0000256" key="2">
    <source>
        <dbReference type="ARBA" id="ARBA00004687"/>
    </source>
</evidence>
<feature type="transmembrane region" description="Helical" evidence="10">
    <location>
        <begin position="298"/>
        <end position="321"/>
    </location>
</feature>
<keyword evidence="7" id="KW-0256">Endoplasmic reticulum</keyword>
<comment type="subcellular location">
    <subcellularLocation>
        <location evidence="1">Endoplasmic reticulum membrane</location>
        <topology evidence="1">Multi-pass membrane protein</topology>
    </subcellularLocation>
</comment>
<dbReference type="GO" id="GO:0016020">
    <property type="term" value="C:membrane"/>
    <property type="evidence" value="ECO:0007669"/>
    <property type="project" value="GOC"/>
</dbReference>
<name>A0A2V4P570_9ACTN</name>
<keyword evidence="4" id="KW-0328">Glycosyltransferase</keyword>
<dbReference type="GO" id="GO:0004376">
    <property type="term" value="F:GPI mannosyltransferase activity"/>
    <property type="evidence" value="ECO:0007669"/>
    <property type="project" value="InterPro"/>
</dbReference>
<keyword evidence="9 10" id="KW-0472">Membrane</keyword>
<keyword evidence="6 10" id="KW-0812">Transmembrane</keyword>